<evidence type="ECO:0000313" key="3">
    <source>
        <dbReference type="EMBL" id="ABL02604.1"/>
    </source>
</evidence>
<reference evidence="3 4" key="1">
    <citation type="journal article" date="2007" name="Science">
        <title>The Calyptogena magnifica chemoautotrophic symbiont genome.</title>
        <authorList>
            <person name="Newton I.L.G."/>
            <person name="Woyke T."/>
            <person name="Auchtung T.A."/>
            <person name="Dilly G.F."/>
            <person name="Dutton R.J."/>
            <person name="Fisher M.C."/>
            <person name="Fontanez K.M."/>
            <person name="Lau E."/>
            <person name="Stewart F.J."/>
            <person name="Richardson P.M."/>
            <person name="Barry K.W."/>
            <person name="Saunders E."/>
            <person name="Detter J.C."/>
            <person name="Wu D."/>
            <person name="Eisen J.A."/>
            <person name="Cavanaugh C.M."/>
        </authorList>
    </citation>
    <scope>NUCLEOTIDE SEQUENCE [LARGE SCALE GENOMIC DNA]</scope>
    <source>
        <strain evidence="3 4">Cm</strain>
    </source>
</reference>
<organism evidence="3 4">
    <name type="scientific">Ruthia magnifica subsp. Calyptogena magnifica</name>
    <dbReference type="NCBI Taxonomy" id="413404"/>
    <lineage>
        <taxon>Bacteria</taxon>
        <taxon>Pseudomonadati</taxon>
        <taxon>Pseudomonadota</taxon>
        <taxon>Gammaproteobacteria</taxon>
        <taxon>Candidatus Pseudothioglobaceae</taxon>
        <taxon>Candidatus Ruthturnera</taxon>
    </lineage>
</organism>
<dbReference type="Pfam" id="PF13439">
    <property type="entry name" value="Glyco_transf_4"/>
    <property type="match status" value="1"/>
</dbReference>
<dbReference type="AlphaFoldDB" id="A1AXE7"/>
<dbReference type="PANTHER" id="PTHR45947:SF13">
    <property type="entry name" value="TRANSFERASE"/>
    <property type="match status" value="1"/>
</dbReference>
<dbReference type="InterPro" id="IPR028098">
    <property type="entry name" value="Glyco_trans_4-like_N"/>
</dbReference>
<dbReference type="SUPFAM" id="SSF53756">
    <property type="entry name" value="UDP-Glycosyltransferase/glycogen phosphorylase"/>
    <property type="match status" value="1"/>
</dbReference>
<dbReference type="HOGENOM" id="CLU_009583_35_0_6"/>
<evidence type="ECO:0000313" key="4">
    <source>
        <dbReference type="Proteomes" id="UP000002587"/>
    </source>
</evidence>
<dbReference type="Proteomes" id="UP000002587">
    <property type="component" value="Chromosome"/>
</dbReference>
<dbReference type="GO" id="GO:0016757">
    <property type="term" value="F:glycosyltransferase activity"/>
    <property type="evidence" value="ECO:0007669"/>
    <property type="project" value="InterPro"/>
</dbReference>
<dbReference type="EMBL" id="CP000488">
    <property type="protein sequence ID" value="ABL02604.1"/>
    <property type="molecule type" value="Genomic_DNA"/>
</dbReference>
<evidence type="ECO:0000259" key="2">
    <source>
        <dbReference type="Pfam" id="PF13439"/>
    </source>
</evidence>
<dbReference type="RefSeq" id="WP_011738229.1">
    <property type="nucleotide sequence ID" value="NC_008610.1"/>
</dbReference>
<dbReference type="KEGG" id="rma:Rmag_0890"/>
<dbReference type="Pfam" id="PF00534">
    <property type="entry name" value="Glycos_transf_1"/>
    <property type="match status" value="1"/>
</dbReference>
<dbReference type="CAZy" id="GT4">
    <property type="family name" value="Glycosyltransferase Family 4"/>
</dbReference>
<keyword evidence="4" id="KW-1185">Reference proteome</keyword>
<feature type="domain" description="Glycosyl transferase family 1" evidence="1">
    <location>
        <begin position="210"/>
        <end position="332"/>
    </location>
</feature>
<accession>A1AXE7</accession>
<sequence length="382" mass="44654">MKLLIVHNKYQSSKIGGEDIVYNNELQFLQEILERKNVFSFDVSNDGVSKFKLIFGIWFSFKYYQKIRKMVEKNHIDIVHVHNFYPLLTPSIFKAAKNGGAKVIHTLHNYRLWCISGTFYRDGYGVCELCTKHKFSFKGILNKCFRKSLVQSMLAQSSFWFYKFIKVFDNIDYFFVLTNFQKEKIKILGVDEKKIILKPNSLNMSFSRGDNKNGYVYVGRLEESKGIYELLKVWEKLDEQFVLIIVGSGDDEENIRNQYNKSNIIFKGKCSREKTLQIISSVKYLIQTSVLYETFGLTMIEAMNFGVPVIGFNVGTRKDFIQDGVNGFICSKITLKDVIEKSFEYKDYDFLSNHAILKAKKFENSYVVKKQIEIYKQILDEN</sequence>
<feature type="domain" description="Glycosyltransferase subfamily 4-like N-terminal" evidence="2">
    <location>
        <begin position="56"/>
        <end position="203"/>
    </location>
</feature>
<dbReference type="InterPro" id="IPR050194">
    <property type="entry name" value="Glycosyltransferase_grp1"/>
</dbReference>
<dbReference type="Gene3D" id="3.40.50.2000">
    <property type="entry name" value="Glycogen Phosphorylase B"/>
    <property type="match status" value="2"/>
</dbReference>
<dbReference type="STRING" id="413404.Rmag_0890"/>
<dbReference type="eggNOG" id="COG0438">
    <property type="taxonomic scope" value="Bacteria"/>
</dbReference>
<dbReference type="InterPro" id="IPR001296">
    <property type="entry name" value="Glyco_trans_1"/>
</dbReference>
<evidence type="ECO:0000259" key="1">
    <source>
        <dbReference type="Pfam" id="PF00534"/>
    </source>
</evidence>
<proteinExistence type="predicted"/>
<protein>
    <submittedName>
        <fullName evidence="3">Glycosyl transferase, group 1</fullName>
    </submittedName>
</protein>
<dbReference type="PANTHER" id="PTHR45947">
    <property type="entry name" value="SULFOQUINOVOSYL TRANSFERASE SQD2"/>
    <property type="match status" value="1"/>
</dbReference>
<keyword evidence="3" id="KW-0808">Transferase</keyword>
<dbReference type="OrthoDB" id="5633170at2"/>
<name>A1AXE7_RUTMC</name>
<gene>
    <name evidence="3" type="ordered locus">Rmag_0890</name>
</gene>